<comment type="subcellular location">
    <subcellularLocation>
        <location evidence="1">Secreted</location>
    </subcellularLocation>
</comment>
<comment type="caution">
    <text evidence="6">The sequence shown here is derived from an EMBL/GenBank/DDBJ whole genome shotgun (WGS) entry which is preliminary data.</text>
</comment>
<dbReference type="Gene3D" id="2.60.120.1000">
    <property type="match status" value="1"/>
</dbReference>
<accession>A0ABD0N2U5</accession>
<dbReference type="Pfam" id="PF01410">
    <property type="entry name" value="COLFI"/>
    <property type="match status" value="1"/>
</dbReference>
<gene>
    <name evidence="6" type="ORF">M9458_047730</name>
</gene>
<dbReference type="GO" id="GO:0005576">
    <property type="term" value="C:extracellular region"/>
    <property type="evidence" value="ECO:0007669"/>
    <property type="project" value="UniProtKB-SubCell"/>
</dbReference>
<protein>
    <recommendedName>
        <fullName evidence="5">Fibrillar collagen NC1 domain-containing protein</fullName>
    </recommendedName>
</protein>
<evidence type="ECO:0000259" key="5">
    <source>
        <dbReference type="PROSITE" id="PS51461"/>
    </source>
</evidence>
<evidence type="ECO:0000256" key="1">
    <source>
        <dbReference type="ARBA" id="ARBA00004613"/>
    </source>
</evidence>
<keyword evidence="7" id="KW-1185">Reference proteome</keyword>
<dbReference type="GO" id="GO:0005581">
    <property type="term" value="C:collagen trimer"/>
    <property type="evidence" value="ECO:0007669"/>
    <property type="project" value="UniProtKB-KW"/>
</dbReference>
<dbReference type="Proteomes" id="UP001529510">
    <property type="component" value="Unassembled WGS sequence"/>
</dbReference>
<evidence type="ECO:0000256" key="4">
    <source>
        <dbReference type="SAM" id="MobiDB-lite"/>
    </source>
</evidence>
<sequence length="74" mass="8500">IIQPLPFQMPKKSRRSADTMLDYGEGMEDIFSSLNNLKQDIERMKYPMGTQNNPARSCKDLQLAHPEFPDGKQT</sequence>
<dbReference type="PROSITE" id="PS51461">
    <property type="entry name" value="NC1_FIB"/>
    <property type="match status" value="1"/>
</dbReference>
<feature type="non-terminal residue" evidence="6">
    <location>
        <position position="74"/>
    </location>
</feature>
<evidence type="ECO:0000256" key="3">
    <source>
        <dbReference type="ARBA" id="ARBA00023119"/>
    </source>
</evidence>
<dbReference type="InterPro" id="IPR000885">
    <property type="entry name" value="Fib_collagen_C"/>
</dbReference>
<organism evidence="6 7">
    <name type="scientific">Cirrhinus mrigala</name>
    <name type="common">Mrigala</name>
    <dbReference type="NCBI Taxonomy" id="683832"/>
    <lineage>
        <taxon>Eukaryota</taxon>
        <taxon>Metazoa</taxon>
        <taxon>Chordata</taxon>
        <taxon>Craniata</taxon>
        <taxon>Vertebrata</taxon>
        <taxon>Euteleostomi</taxon>
        <taxon>Actinopterygii</taxon>
        <taxon>Neopterygii</taxon>
        <taxon>Teleostei</taxon>
        <taxon>Ostariophysi</taxon>
        <taxon>Cypriniformes</taxon>
        <taxon>Cyprinidae</taxon>
        <taxon>Labeoninae</taxon>
        <taxon>Labeonini</taxon>
        <taxon>Cirrhinus</taxon>
    </lineage>
</organism>
<keyword evidence="2" id="KW-0964">Secreted</keyword>
<proteinExistence type="predicted"/>
<feature type="region of interest" description="Disordered" evidence="4">
    <location>
        <begin position="47"/>
        <end position="74"/>
    </location>
</feature>
<keyword evidence="3" id="KW-0176">Collagen</keyword>
<feature type="domain" description="Fibrillar collagen NC1" evidence="5">
    <location>
        <begin position="28"/>
        <end position="74"/>
    </location>
</feature>
<evidence type="ECO:0000313" key="6">
    <source>
        <dbReference type="EMBL" id="KAL0156484.1"/>
    </source>
</evidence>
<dbReference type="AlphaFoldDB" id="A0ABD0N2U5"/>
<evidence type="ECO:0000256" key="2">
    <source>
        <dbReference type="ARBA" id="ARBA00022525"/>
    </source>
</evidence>
<dbReference type="EMBL" id="JAMKFB020000024">
    <property type="protein sequence ID" value="KAL0156484.1"/>
    <property type="molecule type" value="Genomic_DNA"/>
</dbReference>
<evidence type="ECO:0000313" key="7">
    <source>
        <dbReference type="Proteomes" id="UP001529510"/>
    </source>
</evidence>
<feature type="non-terminal residue" evidence="6">
    <location>
        <position position="1"/>
    </location>
</feature>
<name>A0ABD0N2U5_CIRMR</name>
<reference evidence="6 7" key="1">
    <citation type="submission" date="2024-05" db="EMBL/GenBank/DDBJ databases">
        <title>Genome sequencing and assembly of Indian major carp, Cirrhinus mrigala (Hamilton, 1822).</title>
        <authorList>
            <person name="Mohindra V."/>
            <person name="Chowdhury L.M."/>
            <person name="Lal K."/>
            <person name="Jena J.K."/>
        </authorList>
    </citation>
    <scope>NUCLEOTIDE SEQUENCE [LARGE SCALE GENOMIC DNA]</scope>
    <source>
        <strain evidence="6">CM1030</strain>
        <tissue evidence="6">Blood</tissue>
    </source>
</reference>